<reference evidence="3 4" key="1">
    <citation type="journal article" date="2018" name="Mol. Plant">
        <title>The genome of Artemisia annua provides insight into the evolution of Asteraceae family and artemisinin biosynthesis.</title>
        <authorList>
            <person name="Shen Q."/>
            <person name="Zhang L."/>
            <person name="Liao Z."/>
            <person name="Wang S."/>
            <person name="Yan T."/>
            <person name="Shi P."/>
            <person name="Liu M."/>
            <person name="Fu X."/>
            <person name="Pan Q."/>
            <person name="Wang Y."/>
            <person name="Lv Z."/>
            <person name="Lu X."/>
            <person name="Zhang F."/>
            <person name="Jiang W."/>
            <person name="Ma Y."/>
            <person name="Chen M."/>
            <person name="Hao X."/>
            <person name="Li L."/>
            <person name="Tang Y."/>
            <person name="Lv G."/>
            <person name="Zhou Y."/>
            <person name="Sun X."/>
            <person name="Brodelius P.E."/>
            <person name="Rose J.K.C."/>
            <person name="Tang K."/>
        </authorList>
    </citation>
    <scope>NUCLEOTIDE SEQUENCE [LARGE SCALE GENOMIC DNA]</scope>
    <source>
        <strain evidence="4">cv. Huhao1</strain>
        <tissue evidence="3">Leaf</tissue>
    </source>
</reference>
<dbReference type="Gene3D" id="3.40.50.1820">
    <property type="entry name" value="alpha/beta hydrolase"/>
    <property type="match status" value="1"/>
</dbReference>
<sequence length="524" mass="60577">MASTEQFCKNYLVVDAQKASLYDVGCILICSKDHLNSKSFYKERSQDVERSRLDKFWQQWFIFASVLAQKFLIWAKSPMAWIGSKVEIWLNLLSSNGGFFRLVINRIQGKVVKPEESPEKFMSIMGELDPRLKMDASIRKGDGRYNRSLAILAAKLSYENEAFVKVAIQDHLKMEFIGFYKFWNDYRNQFTTYATMFQDTSDPNLIVVAFRGTGPFDAEDWITDVDISWYELIDTKTSKPIGQIHGGFMKALGLQNIEGWPKELENPTDEHPFAYYTIREKLKEILLKKENAKFIVTGHSLGGALAILFAGVLGLHEETWLLKRLEGVYTFGQPRVGDECFGKYMMKMIEDHHLGYFRYVYSNDLVPRLPYDDRALFFKHFGQSLYFNSFYNGKVLKEEPNKNYFALVWVIPKYINACWEIIRSFILPYWKGKEYREEHIEKLYRLVVGLVIPGLAAHGCKDYVDVSILGTDLVPTIANMTKDEQEWNSSFSTEWDSTNNSIFYFFDGGLFLASKNGMLGGFLG</sequence>
<dbReference type="InterPro" id="IPR029058">
    <property type="entry name" value="AB_hydrolase_fold"/>
</dbReference>
<evidence type="ECO:0000256" key="1">
    <source>
        <dbReference type="ARBA" id="ARBA00022801"/>
    </source>
</evidence>
<protein>
    <submittedName>
        <fullName evidence="3">Lipase, class 3</fullName>
    </submittedName>
</protein>
<dbReference type="PANTHER" id="PTHR46086">
    <property type="entry name" value="ALPHA/BETA-HYDROLASES SUPERFAMILY PROTEIN"/>
    <property type="match status" value="1"/>
</dbReference>
<dbReference type="InterPro" id="IPR002921">
    <property type="entry name" value="Fungal_lipase-type"/>
</dbReference>
<gene>
    <name evidence="3" type="ORF">CTI12_AA485370</name>
</gene>
<dbReference type="SUPFAM" id="SSF53474">
    <property type="entry name" value="alpha/beta-Hydrolases"/>
    <property type="match status" value="1"/>
</dbReference>
<dbReference type="OrthoDB" id="438440at2759"/>
<dbReference type="STRING" id="35608.A0A2U1LFL1"/>
<accession>A0A2U1LFL1</accession>
<dbReference type="Pfam" id="PF01764">
    <property type="entry name" value="Lipase_3"/>
    <property type="match status" value="1"/>
</dbReference>
<keyword evidence="1" id="KW-0378">Hydrolase</keyword>
<evidence type="ECO:0000259" key="2">
    <source>
        <dbReference type="Pfam" id="PF01764"/>
    </source>
</evidence>
<dbReference type="InterPro" id="IPR044819">
    <property type="entry name" value="OBL-like"/>
</dbReference>
<comment type="caution">
    <text evidence="3">The sequence shown here is derived from an EMBL/GenBank/DDBJ whole genome shotgun (WGS) entry which is preliminary data.</text>
</comment>
<name>A0A2U1LFL1_ARTAN</name>
<evidence type="ECO:0000313" key="3">
    <source>
        <dbReference type="EMBL" id="PWA47795.1"/>
    </source>
</evidence>
<dbReference type="AlphaFoldDB" id="A0A2U1LFL1"/>
<organism evidence="3 4">
    <name type="scientific">Artemisia annua</name>
    <name type="common">Sweet wormwood</name>
    <dbReference type="NCBI Taxonomy" id="35608"/>
    <lineage>
        <taxon>Eukaryota</taxon>
        <taxon>Viridiplantae</taxon>
        <taxon>Streptophyta</taxon>
        <taxon>Embryophyta</taxon>
        <taxon>Tracheophyta</taxon>
        <taxon>Spermatophyta</taxon>
        <taxon>Magnoliopsida</taxon>
        <taxon>eudicotyledons</taxon>
        <taxon>Gunneridae</taxon>
        <taxon>Pentapetalae</taxon>
        <taxon>asterids</taxon>
        <taxon>campanulids</taxon>
        <taxon>Asterales</taxon>
        <taxon>Asteraceae</taxon>
        <taxon>Asteroideae</taxon>
        <taxon>Anthemideae</taxon>
        <taxon>Artemisiinae</taxon>
        <taxon>Artemisia</taxon>
    </lineage>
</organism>
<evidence type="ECO:0000313" key="4">
    <source>
        <dbReference type="Proteomes" id="UP000245207"/>
    </source>
</evidence>
<feature type="domain" description="Fungal lipase-type" evidence="2">
    <location>
        <begin position="207"/>
        <end position="372"/>
    </location>
</feature>
<proteinExistence type="predicted"/>
<dbReference type="GO" id="GO:0004806">
    <property type="term" value="F:triacylglycerol lipase activity"/>
    <property type="evidence" value="ECO:0007669"/>
    <property type="project" value="InterPro"/>
</dbReference>
<dbReference type="Proteomes" id="UP000245207">
    <property type="component" value="Unassembled WGS sequence"/>
</dbReference>
<dbReference type="GO" id="GO:0006629">
    <property type="term" value="P:lipid metabolic process"/>
    <property type="evidence" value="ECO:0007669"/>
    <property type="project" value="InterPro"/>
</dbReference>
<dbReference type="EMBL" id="PKPP01009646">
    <property type="protein sequence ID" value="PWA47795.1"/>
    <property type="molecule type" value="Genomic_DNA"/>
</dbReference>
<dbReference type="PANTHER" id="PTHR46086:SF4">
    <property type="entry name" value="ALPHA_BETA-HYDROLASES SUPERFAMILY PROTEIN"/>
    <property type="match status" value="1"/>
</dbReference>
<dbReference type="ESTHER" id="artan-a0a2u1lfl1">
    <property type="family name" value="Triacylglycerol-lipase-OBL1-like"/>
</dbReference>
<keyword evidence="4" id="KW-1185">Reference proteome</keyword>
<dbReference type="CDD" id="cd00519">
    <property type="entry name" value="Lipase_3"/>
    <property type="match status" value="1"/>
</dbReference>